<feature type="chain" id="PRO_5047542327" evidence="2">
    <location>
        <begin position="35"/>
        <end position="2151"/>
    </location>
</feature>
<dbReference type="RefSeq" id="WP_380332237.1">
    <property type="nucleotide sequence ID" value="NZ_JBHYPW010000097.1"/>
</dbReference>
<feature type="region of interest" description="Disordered" evidence="1">
    <location>
        <begin position="1033"/>
        <end position="1062"/>
    </location>
</feature>
<evidence type="ECO:0000313" key="5">
    <source>
        <dbReference type="Proteomes" id="UP001599542"/>
    </source>
</evidence>
<gene>
    <name evidence="4" type="ORF">ACFW6T_06090</name>
</gene>
<feature type="region of interest" description="Disordered" evidence="1">
    <location>
        <begin position="41"/>
        <end position="94"/>
    </location>
</feature>
<dbReference type="InterPro" id="IPR050708">
    <property type="entry name" value="T6SS_VgrG/RHS"/>
</dbReference>
<dbReference type="PANTHER" id="PTHR32305:SF17">
    <property type="entry name" value="TRNA NUCLEASE WAPA"/>
    <property type="match status" value="1"/>
</dbReference>
<dbReference type="Gene3D" id="2.180.10.10">
    <property type="entry name" value="RHS repeat-associated core"/>
    <property type="match status" value="1"/>
</dbReference>
<dbReference type="NCBIfam" id="TIGR01643">
    <property type="entry name" value="YD_repeat_2x"/>
    <property type="match status" value="2"/>
</dbReference>
<sequence>MTSGRSVERRTRGRVAATIAATLVGSLIPTLPLAAVAAADTYQKPSAVSPEKPVKGSDAKTKAPKADTTVSKTDGKKGSLPGKGSATVDVPGERGKTVKAGKLPVSLTSSGAAAKDAKVELLDQAAATKAGVSGVLFTVAGVGDGSGVSVDYSSFAQAAGSSFGSRLKLVRLPDCALTTPELAECRVQTPLPGANDVEAQTVRADALTAAPAGSTRIQAVGGAVVLAATAGTAGPSGDYKATPLSSASTWSTSLNSGSFTWSYDMPLSPMPGSLTPSVALSYDSGSVDGRTANSNNQASWAGDGFDLSPGFVERSYKACADDDAPKTGTSSPGDQCWGTDNATISFAGHSGELIPVSADEWRLKGDDNTKVVRVRDTARGNGDNDGEYFKATLTDGTSYYFGYNRLPNWSSGQPETKSVYTVPVFGNNAGEPCNASTFDASWCQQGWRWNLDLVVDAHGNDITYWYTPETNNYSRNLKTANRTPYIRGGRLEHIEYGQQKTDIYSATVKPMARVEFNTAERCLESTASLCDPASIDTNRQYWYDTPWNENCKDGTDCTTQFSPTFFTRTRLTQVVAKTLQANGSYTAVDTWDLTHKWGTADFDYQLLLDTIKHTGSSATPAITLPATKLAYRQMANRLDKTGDGRAPFVKQRLGTITDELGGQIDVNYSPAPCDWATLPTPQTNTTRCFPQMYQASDESPVTTEWFNKYVVDSVTATDRTGGAPDMVTRYTYLGDAAWHFDDEDGLTKEKLKTWSQWRGYAQVRVQTGGSAAMSTQADHFFLRGMDGDRNNPSDKTSKRTVTVNDGQGTTLTDNQAWAGYEYRTEQYDKPGGVILSKTVNTPWKKQTAERVRDWGTTTANLTGTSTTRTFTSLDKGAGTNWRETRTNTTYDDYGRTTAVENLGDVAVATDDQCARTTYADNTAAWILNGTTRIEAVAVNCSATVDRTTKADGTSAVLSDTRLQYDGQAYGAAPTKGDATVAHTLKSTTGNNATYLDNTTTYDVYGRVLTATTLASSTVFDLTGAGTPATTALPNPLTTTNAFTPATGRPTKSTATTPPATVGNAATARTTTTDYDLLRGLATDTVDANNRRTDVTYDALGRTLKVWDPSRSKTNGQSPNQEYAYNLADGQIASVATKTLNEDGSQQTSYTLYDGFGRTRQTQTPGEAGGRILSDTFYDERGQAALAYAAYYATGAPSGTLRSVDDTTGVETQTKQEFDGLGRVVKSATLAGNGTGTLLATTLTEYAGDRTTVTPPTGGTPTTTLTDAAGHTTELRQYKSATPTGAYDATTYGYDPAGNLTRLTDPSGTVWTWTYDQRGRQTKAVDPDSGTTVKAYNDRGELISSTDGRGKTVASVYDNLSRLTETRDGSATGPLLTSQVWDPANNKGALSTTSRFNTVGATTYEYKTTYSFFDALARPTRTTVTVPSVPGQEALAGSYVTGTTYRLDGQTKSTSYPAAGNLAGETVVYTYDDLHRLTAVGGASTYQTGQTYSLTGKPLQTTLSNGTANKQVYLTNSYEWGTQRLASSRTDRYGIATPVRAAAYTYDQAGNVTSLTDTSSSGADRQCFGYDYLARLKEAYTPNTGSCTAPSGTQLGGPAPYWTSWTYNTNGTRATETRHDPSGNTAQDATTTYTYPAATAARPHSLTSTSTTTGALGTPVVEAYGYDNAGNTTTRNLKPTGNRTSDQTLTWNTEGKLSQAVTTSKSGGTTTGTTTTDYLYDAGGNRLISHTLDTAAPAAENWTLYLGGTEVKLTKGATKAAATRYYTLGGGATAVRTDDNRVTFQTADHHGTAEIGIDATTGAVDQRRSLPFGATRGTAPTTWAGTRGFVGGTDEPTGLTHLGARDYDTTTGRFTSVDPLLVSTDPQSLAGYTYSNNSPLTNSDPTGLYDSHCVTSSCLEATGGTNTAATSSQGKSSSSNGASRPGLPPGNWVGTVLSGNEIEREIRRSVYSYALELDQIYREQEEEVFGEKAKRVREGTMEHPAPHSYPVAGNIDEGTYEVCQTIAIVACFQAHLADDWSREMQKMYFGEEENDETNAFRHVLWQADIMLRVGQDFGTDTAKRAANVFAISHEAFGWGPDQNPRDYADHLSDLVNNVKGRAIGREALDSVDWRGVDPARQRILSMGLDYIKSGQYAKKTDMYACLVADCMK</sequence>
<evidence type="ECO:0000256" key="1">
    <source>
        <dbReference type="SAM" id="MobiDB-lite"/>
    </source>
</evidence>
<evidence type="ECO:0000313" key="4">
    <source>
        <dbReference type="EMBL" id="MFE1351546.1"/>
    </source>
</evidence>
<keyword evidence="2" id="KW-0732">Signal</keyword>
<dbReference type="PANTHER" id="PTHR32305">
    <property type="match status" value="1"/>
</dbReference>
<keyword evidence="5" id="KW-1185">Reference proteome</keyword>
<proteinExistence type="predicted"/>
<feature type="region of interest" description="Disordered" evidence="1">
    <location>
        <begin position="1810"/>
        <end position="1836"/>
    </location>
</feature>
<reference evidence="4 5" key="1">
    <citation type="submission" date="2024-09" db="EMBL/GenBank/DDBJ databases">
        <title>The Natural Products Discovery Center: Release of the First 8490 Sequenced Strains for Exploring Actinobacteria Biosynthetic Diversity.</title>
        <authorList>
            <person name="Kalkreuter E."/>
            <person name="Kautsar S.A."/>
            <person name="Yang D."/>
            <person name="Bader C.D."/>
            <person name="Teijaro C.N."/>
            <person name="Fluegel L."/>
            <person name="Davis C.M."/>
            <person name="Simpson J.R."/>
            <person name="Lauterbach L."/>
            <person name="Steele A.D."/>
            <person name="Gui C."/>
            <person name="Meng S."/>
            <person name="Li G."/>
            <person name="Viehrig K."/>
            <person name="Ye F."/>
            <person name="Su P."/>
            <person name="Kiefer A.F."/>
            <person name="Nichols A."/>
            <person name="Cepeda A.J."/>
            <person name="Yan W."/>
            <person name="Fan B."/>
            <person name="Jiang Y."/>
            <person name="Adhikari A."/>
            <person name="Zheng C.-J."/>
            <person name="Schuster L."/>
            <person name="Cowan T.M."/>
            <person name="Smanski M.J."/>
            <person name="Chevrette M.G."/>
            <person name="De Carvalho L.P.S."/>
            <person name="Shen B."/>
        </authorList>
    </citation>
    <scope>NUCLEOTIDE SEQUENCE [LARGE SCALE GENOMIC DNA]</scope>
    <source>
        <strain evidence="4 5">NPDC058753</strain>
    </source>
</reference>
<dbReference type="NCBIfam" id="TIGR03696">
    <property type="entry name" value="Rhs_assc_core"/>
    <property type="match status" value="1"/>
</dbReference>
<feature type="region of interest" description="Disordered" evidence="1">
    <location>
        <begin position="784"/>
        <end position="807"/>
    </location>
</feature>
<dbReference type="EMBL" id="JBHYPX010000007">
    <property type="protein sequence ID" value="MFE1351546.1"/>
    <property type="molecule type" value="Genomic_DNA"/>
</dbReference>
<accession>A0ABW6GFQ0</accession>
<feature type="signal peptide" evidence="2">
    <location>
        <begin position="1"/>
        <end position="34"/>
    </location>
</feature>
<dbReference type="Pfam" id="PF05593">
    <property type="entry name" value="RHS_repeat"/>
    <property type="match status" value="1"/>
</dbReference>
<feature type="compositionally biased region" description="Basic and acidic residues" evidence="1">
    <location>
        <begin position="52"/>
        <end position="65"/>
    </location>
</feature>
<feature type="compositionally biased region" description="Low complexity" evidence="1">
    <location>
        <begin position="1903"/>
        <end position="1924"/>
    </location>
</feature>
<protein>
    <submittedName>
        <fullName evidence="4">RHS repeat domain-containing protein</fullName>
    </submittedName>
</protein>
<feature type="compositionally biased region" description="Basic and acidic residues" evidence="1">
    <location>
        <begin position="785"/>
        <end position="797"/>
    </location>
</feature>
<dbReference type="Pfam" id="PF22322">
    <property type="entry name" value="DUF6973"/>
    <property type="match status" value="1"/>
</dbReference>
<comment type="caution">
    <text evidence="4">The sequence shown here is derived from an EMBL/GenBank/DDBJ whole genome shotgun (WGS) entry which is preliminary data.</text>
</comment>
<dbReference type="InterPro" id="IPR031325">
    <property type="entry name" value="RHS_repeat"/>
</dbReference>
<dbReference type="InterPro" id="IPR022385">
    <property type="entry name" value="Rhs_assc_core"/>
</dbReference>
<feature type="compositionally biased region" description="Low complexity" evidence="1">
    <location>
        <begin position="1053"/>
        <end position="1062"/>
    </location>
</feature>
<name>A0ABW6GFQ0_9ACTN</name>
<organism evidence="4 5">
    <name type="scientific">Kitasatospora phosalacinea</name>
    <dbReference type="NCBI Taxonomy" id="2065"/>
    <lineage>
        <taxon>Bacteria</taxon>
        <taxon>Bacillati</taxon>
        <taxon>Actinomycetota</taxon>
        <taxon>Actinomycetes</taxon>
        <taxon>Kitasatosporales</taxon>
        <taxon>Streptomycetaceae</taxon>
        <taxon>Kitasatospora</taxon>
    </lineage>
</organism>
<evidence type="ECO:0000259" key="3">
    <source>
        <dbReference type="Pfam" id="PF22322"/>
    </source>
</evidence>
<dbReference type="InterPro" id="IPR054246">
    <property type="entry name" value="DUF6973"/>
</dbReference>
<feature type="domain" description="DUF6973" evidence="3">
    <location>
        <begin position="2015"/>
        <end position="2107"/>
    </location>
</feature>
<dbReference type="Proteomes" id="UP001599542">
    <property type="component" value="Unassembled WGS sequence"/>
</dbReference>
<evidence type="ECO:0000256" key="2">
    <source>
        <dbReference type="SAM" id="SignalP"/>
    </source>
</evidence>
<feature type="region of interest" description="Disordered" evidence="1">
    <location>
        <begin position="1903"/>
        <end position="1930"/>
    </location>
</feature>
<dbReference type="InterPro" id="IPR006530">
    <property type="entry name" value="YD"/>
</dbReference>